<evidence type="ECO:0000256" key="11">
    <source>
        <dbReference type="ARBA" id="ARBA00022763"/>
    </source>
</evidence>
<evidence type="ECO:0000256" key="4">
    <source>
        <dbReference type="ARBA" id="ARBA00005755"/>
    </source>
</evidence>
<dbReference type="InterPro" id="IPR036397">
    <property type="entry name" value="RNaseH_sf"/>
</dbReference>
<evidence type="ECO:0000256" key="8">
    <source>
        <dbReference type="ARBA" id="ARBA00022695"/>
    </source>
</evidence>
<feature type="region of interest" description="Disordered" evidence="23">
    <location>
        <begin position="548"/>
        <end position="570"/>
    </location>
</feature>
<dbReference type="GO" id="GO:0047938">
    <property type="term" value="F:glucose-6-phosphate 1-epimerase activity"/>
    <property type="evidence" value="ECO:0007669"/>
    <property type="project" value="UniProtKB-EC"/>
</dbReference>
<keyword evidence="12" id="KW-0863">Zinc-finger</keyword>
<dbReference type="GO" id="GO:0003887">
    <property type="term" value="F:DNA-directed DNA polymerase activity"/>
    <property type="evidence" value="ECO:0007669"/>
    <property type="project" value="UniProtKB-KW"/>
</dbReference>
<dbReference type="GO" id="GO:0005634">
    <property type="term" value="C:nucleus"/>
    <property type="evidence" value="ECO:0007669"/>
    <property type="project" value="UniProtKB-SubCell"/>
</dbReference>
<protein>
    <recommendedName>
        <fullName evidence="22">DNA polymerase</fullName>
        <ecNumber evidence="22">2.7.7.7</ecNumber>
    </recommendedName>
</protein>
<dbReference type="SUPFAM" id="SSF53098">
    <property type="entry name" value="Ribonuclease H-like"/>
    <property type="match status" value="1"/>
</dbReference>
<dbReference type="CDD" id="cd05534">
    <property type="entry name" value="POLBc_zeta"/>
    <property type="match status" value="1"/>
</dbReference>
<dbReference type="InterPro" id="IPR042087">
    <property type="entry name" value="DNA_pol_B_thumb"/>
</dbReference>
<dbReference type="SUPFAM" id="SSF74650">
    <property type="entry name" value="Galactose mutarotase-like"/>
    <property type="match status" value="1"/>
</dbReference>
<comment type="subcellular location">
    <subcellularLocation>
        <location evidence="3">Nucleus</location>
    </subcellularLocation>
</comment>
<evidence type="ECO:0000256" key="14">
    <source>
        <dbReference type="ARBA" id="ARBA00022932"/>
    </source>
</evidence>
<dbReference type="InterPro" id="IPR056435">
    <property type="entry name" value="DPOD/Z_N"/>
</dbReference>
<feature type="compositionally biased region" description="Basic and acidic residues" evidence="23">
    <location>
        <begin position="695"/>
        <end position="709"/>
    </location>
</feature>
<evidence type="ECO:0000313" key="27">
    <source>
        <dbReference type="EMBL" id="TCD71522.1"/>
    </source>
</evidence>
<dbReference type="GO" id="GO:0000166">
    <property type="term" value="F:nucleotide binding"/>
    <property type="evidence" value="ECO:0007669"/>
    <property type="project" value="InterPro"/>
</dbReference>
<dbReference type="Gene3D" id="3.30.342.10">
    <property type="entry name" value="DNA Polymerase, chain B, domain 1"/>
    <property type="match status" value="1"/>
</dbReference>
<dbReference type="EC" id="2.7.7.7" evidence="22"/>
<feature type="domain" description="DNA-directed DNA polymerase family B multifunctional" evidence="24">
    <location>
        <begin position="1292"/>
        <end position="1738"/>
    </location>
</feature>
<evidence type="ECO:0000259" key="25">
    <source>
        <dbReference type="Pfam" id="PF03104"/>
    </source>
</evidence>
<dbReference type="PANTHER" id="PTHR45812">
    <property type="entry name" value="DNA POLYMERASE ZETA CATALYTIC SUBUNIT"/>
    <property type="match status" value="1"/>
</dbReference>
<evidence type="ECO:0000256" key="20">
    <source>
        <dbReference type="ARBA" id="ARBA00049244"/>
    </source>
</evidence>
<dbReference type="InterPro" id="IPR023211">
    <property type="entry name" value="DNA_pol_palm_dom_sf"/>
</dbReference>
<keyword evidence="11" id="KW-0227">DNA damage</keyword>
<dbReference type="InterPro" id="IPR012337">
    <property type="entry name" value="RNaseH-like_sf"/>
</dbReference>
<evidence type="ECO:0000256" key="2">
    <source>
        <dbReference type="ARBA" id="ARBA00001966"/>
    </source>
</evidence>
<name>A0A4R0RWB6_9APHY</name>
<dbReference type="GO" id="GO:0030246">
    <property type="term" value="F:carbohydrate binding"/>
    <property type="evidence" value="ECO:0007669"/>
    <property type="project" value="InterPro"/>
</dbReference>
<dbReference type="GO" id="GO:0051539">
    <property type="term" value="F:4 iron, 4 sulfur cluster binding"/>
    <property type="evidence" value="ECO:0007669"/>
    <property type="project" value="UniProtKB-KW"/>
</dbReference>
<feature type="domain" description="DNA polymerase delta/zeta catalytic subunit N-terminal" evidence="26">
    <location>
        <begin position="337"/>
        <end position="418"/>
    </location>
</feature>
<proteinExistence type="inferred from homology"/>
<dbReference type="Gene3D" id="3.30.420.10">
    <property type="entry name" value="Ribonuclease H-like superfamily/Ribonuclease H"/>
    <property type="match status" value="1"/>
</dbReference>
<comment type="similarity">
    <text evidence="4 22">Belongs to the DNA polymerase type-B family.</text>
</comment>
<feature type="domain" description="DNA-directed DNA polymerase family B exonuclease" evidence="25">
    <location>
        <begin position="1046"/>
        <end position="1212"/>
    </location>
</feature>
<dbReference type="InterPro" id="IPR017964">
    <property type="entry name" value="DNA-dir_DNA_pol_B_CS"/>
</dbReference>
<gene>
    <name evidence="27" type="primary">REV3</name>
    <name evidence="27" type="ORF">EIP91_008903</name>
</gene>
<keyword evidence="14 22" id="KW-0239">DNA-directed DNA polymerase</keyword>
<dbReference type="InterPro" id="IPR014718">
    <property type="entry name" value="GH-type_carb-bd"/>
</dbReference>
<dbReference type="InterPro" id="IPR043502">
    <property type="entry name" value="DNA/RNA_pol_sf"/>
</dbReference>
<dbReference type="GO" id="GO:0042276">
    <property type="term" value="P:error-prone translesion synthesis"/>
    <property type="evidence" value="ECO:0007669"/>
    <property type="project" value="TreeGrafter"/>
</dbReference>
<evidence type="ECO:0000259" key="24">
    <source>
        <dbReference type="Pfam" id="PF00136"/>
    </source>
</evidence>
<dbReference type="InterPro" id="IPR006172">
    <property type="entry name" value="DNA-dir_DNA_pol_B"/>
</dbReference>
<dbReference type="InterPro" id="IPR006134">
    <property type="entry name" value="DNA-dir_DNA_pol_B_multi_dom"/>
</dbReference>
<feature type="region of interest" description="Disordered" evidence="23">
    <location>
        <begin position="776"/>
        <end position="802"/>
    </location>
</feature>
<evidence type="ECO:0000256" key="17">
    <source>
        <dbReference type="ARBA" id="ARBA00023125"/>
    </source>
</evidence>
<dbReference type="STRING" id="92696.A0A4R0RWB6"/>
<comment type="cofactor">
    <cofactor evidence="2">
        <name>[4Fe-4S] cluster</name>
        <dbReference type="ChEBI" id="CHEBI:49883"/>
    </cofactor>
</comment>
<evidence type="ECO:0000256" key="21">
    <source>
        <dbReference type="ARBA" id="ARBA00066055"/>
    </source>
</evidence>
<evidence type="ECO:0000256" key="16">
    <source>
        <dbReference type="ARBA" id="ARBA00023014"/>
    </source>
</evidence>
<evidence type="ECO:0000256" key="1">
    <source>
        <dbReference type="ARBA" id="ARBA00001096"/>
    </source>
</evidence>
<dbReference type="GO" id="GO:0000724">
    <property type="term" value="P:double-strand break repair via homologous recombination"/>
    <property type="evidence" value="ECO:0007669"/>
    <property type="project" value="TreeGrafter"/>
</dbReference>
<accession>A0A4R0RWB6</accession>
<dbReference type="FunFam" id="1.10.132.60:FF:000007">
    <property type="entry name" value="DNA polymerase"/>
    <property type="match status" value="1"/>
</dbReference>
<sequence length="1815" mass="203684">MPVEQSQDKLVLKHPKGPSVEILLYGATVTSWKSGSKTSPEPIERLFVSSKAALDGSKPVRGGIPVVFPCFGAPTHPEHSKLSQHGFARSSIWKFGGIVMDNEAGVSVRLTLEPTPEIQAIYDKPFELAYVVTLAEHQISTDLHVKNVGLSTTGPLEFQALFHNYIRGPSSDILISPLQGVSYYDKTEASEELKTKAKVEGRAGVDVKKFTDFVYENAPGAYEIKWPGGAIAIKTVNFPNVVVWNPQETGAKIGDMEPGGWEKYVCVEPGHVRGFVQLEAGKSWVGQQVITVEQINQIDHALISPGPLDDVGIRRAPVIRIYGKSSNGKKACLFVHKVYPYFFIEYLGKTNAKSVNRYITKFTHSLNHAIAVSLKRNPHSPNSQFVRAAILVKGVHFYGFHSKYSPFLKVHLVDPAFMNRAATILQSGSIMKTRFRVYENHLSFVLQFLCDFGLYGCGWIDLSSNIWKRGEDGDEEDHGELLPFKLSPYHRQSRMPIELDVEAHDILNRHRLTARNLHHKLSIPATPQPPEPLVISVRELWDDERRRRVSRGLPPSPEVPKDLSEGSRGEGGAWVAEARWWEEIEKRITREREVSSEQGADEEDEEWAKWVMTTFESVEALWNSQHRTWRPGGKKARPDDVFDSNPYEHTSQAPRAPQPRQGSVEPDVDVDESLLSSQELSFLIEQEEVDAVQQQKERDEDIDNIRDAEVAEDALPEDSTADDADTTPKADRPGPSQTVNEHDQENPFADVWDNLRNSRSPSRPPAADSAYNITPTQQAEAVQSGHDDTPHAPPIVDHSPENPFLVTDEETTVTNSFPVPVASASNANIGRISSQLHQLSDGDGSDQLIERPHKKIKLMVEEVIKLPTYPSLLLRSSAAQQGTLFSSFATGYRVASNSFRYNHMPPTSAELLSSMATYNLPNKIYQDPYYSLESDASDHPWEFAGLSYHIKGGTGVGALDEWVQTSSVVPGEASLSKGIGHSTRLWGWEYASSPPDIKEVRRWWTDKGQHLQSVDEKTKKSSQIEGPTQKNPYGFQTTPGAPLTTSFREKGNMEVLGLEIFAPSHDGKQSNPGKDEIVALFWCLHDPNVTSLDEDFRQRCESGTIVVRNASLSQQRLRGWELDVVDSELDLLNRAIDIVNEHDPDIIIGWEVQAMSWGYLDARARTYGLDLGEQISRAPGRVDTGNNQWGERTSSTFRVIGRHVLNVWRIIRAEQDYTSHTFEHAVFQLLHKRTPRYSSTSLTAWYRSDVPDRTSHLLRYLSDRLVMLVELVDVAEIVTKNAEFARVFGVDFFSVLSRGSQFKVESFMFRIAKPESFVLLSPSRQDVGKQNAAECMPLIMEPLSAFYSSPLVVLDFQSLYPSVMIAYNYCYSTCVGRTTDFKGQNKFGVTELHQPPGLLETLHDHVNVAPNGIIYVKPEVRKGLLGRMLTELLDTRVMVKQAMKSVGDDKALRRVLDARQLGLKFIANVTYGYTSATYSGRMPAVEIADSIVQSGRETLEKAIQLIDGNEKWGARVVYGDTDSLFIYLRGKTKDQAFRIGHDIADTVTAMNPAPIKLKFEKVYLPCVLMAKKRYVGWKYETPDEREAGFDAKGIETVRRDGVPAQRKMVETCLKILFRTQDLSKVKEYCYNSWTRILEDKASLQDFIFAKEVKMGTYSEKGPPPPGVVVAARRVIEDPNDEAHYGERIPYVIVRGNPLDRLVDKAVAPDVVLNDGQLHIDAAYYIGRVLIPPLERIFNLMGADVRGWYDEMPKSSRMDEADTVTLSPRKEAILLNRLKIDEHFLNSLCLIPLDRIVQAVSQTSAIDHLKPSVSRT</sequence>
<dbReference type="PANTHER" id="PTHR45812:SF1">
    <property type="entry name" value="DNA POLYMERASE ZETA CATALYTIC SUBUNIT"/>
    <property type="match status" value="1"/>
</dbReference>
<dbReference type="OrthoDB" id="2414538at2759"/>
<dbReference type="Pfam" id="PF24055">
    <property type="entry name" value="POL3_N"/>
    <property type="match status" value="1"/>
</dbReference>
<keyword evidence="18" id="KW-0234">DNA repair</keyword>
<dbReference type="SUPFAM" id="SSF56672">
    <property type="entry name" value="DNA/RNA polymerases"/>
    <property type="match status" value="1"/>
</dbReference>
<dbReference type="PRINTS" id="PR00106">
    <property type="entry name" value="DNAPOLB"/>
</dbReference>
<dbReference type="InterPro" id="IPR030559">
    <property type="entry name" value="PolZ_Rev3"/>
</dbReference>
<evidence type="ECO:0000256" key="9">
    <source>
        <dbReference type="ARBA" id="ARBA00022705"/>
    </source>
</evidence>
<dbReference type="Pfam" id="PF01263">
    <property type="entry name" value="Aldose_epim"/>
    <property type="match status" value="1"/>
</dbReference>
<feature type="compositionally biased region" description="Acidic residues" evidence="23">
    <location>
        <begin position="710"/>
        <end position="725"/>
    </location>
</feature>
<dbReference type="InterPro" id="IPR008183">
    <property type="entry name" value="Aldose_1/G6P_1-epimerase"/>
</dbReference>
<evidence type="ECO:0000256" key="13">
    <source>
        <dbReference type="ARBA" id="ARBA00022833"/>
    </source>
</evidence>
<dbReference type="GO" id="GO:0005975">
    <property type="term" value="P:carbohydrate metabolic process"/>
    <property type="evidence" value="ECO:0007669"/>
    <property type="project" value="InterPro"/>
</dbReference>
<keyword evidence="9 22" id="KW-0235">DNA replication</keyword>
<comment type="catalytic activity">
    <reaction evidence="20 22">
        <text>DNA(n) + a 2'-deoxyribonucleoside 5'-triphosphate = DNA(n+1) + diphosphate</text>
        <dbReference type="Rhea" id="RHEA:22508"/>
        <dbReference type="Rhea" id="RHEA-COMP:17339"/>
        <dbReference type="Rhea" id="RHEA-COMP:17340"/>
        <dbReference type="ChEBI" id="CHEBI:33019"/>
        <dbReference type="ChEBI" id="CHEBI:61560"/>
        <dbReference type="ChEBI" id="CHEBI:173112"/>
        <dbReference type="EC" id="2.7.7.7"/>
    </reaction>
</comment>
<keyword evidence="10" id="KW-0479">Metal-binding</keyword>
<feature type="region of interest" description="Disordered" evidence="23">
    <location>
        <begin position="1011"/>
        <end position="1040"/>
    </location>
</feature>
<evidence type="ECO:0000256" key="15">
    <source>
        <dbReference type="ARBA" id="ARBA00023004"/>
    </source>
</evidence>
<keyword evidence="17 22" id="KW-0238">DNA-binding</keyword>
<dbReference type="PROSITE" id="PS00116">
    <property type="entry name" value="DNA_POLYMERASE_B"/>
    <property type="match status" value="1"/>
</dbReference>
<dbReference type="GO" id="GO:0003677">
    <property type="term" value="F:DNA binding"/>
    <property type="evidence" value="ECO:0007669"/>
    <property type="project" value="UniProtKB-KW"/>
</dbReference>
<evidence type="ECO:0000256" key="23">
    <source>
        <dbReference type="SAM" id="MobiDB-lite"/>
    </source>
</evidence>
<evidence type="ECO:0000256" key="3">
    <source>
        <dbReference type="ARBA" id="ARBA00004123"/>
    </source>
</evidence>
<dbReference type="GO" id="GO:0006260">
    <property type="term" value="P:DNA replication"/>
    <property type="evidence" value="ECO:0007669"/>
    <property type="project" value="UniProtKB-KW"/>
</dbReference>
<keyword evidence="28" id="KW-1185">Reference proteome</keyword>
<dbReference type="GO" id="GO:0016035">
    <property type="term" value="C:zeta DNA polymerase complex"/>
    <property type="evidence" value="ECO:0007669"/>
    <property type="project" value="InterPro"/>
</dbReference>
<dbReference type="InterPro" id="IPR011013">
    <property type="entry name" value="Gal_mutarotase_sf_dom"/>
</dbReference>
<dbReference type="InterPro" id="IPR006133">
    <property type="entry name" value="DNA-dir_DNA_pol_B_exonuc"/>
</dbReference>
<dbReference type="Gene3D" id="1.10.287.690">
    <property type="entry name" value="Helix hairpin bin"/>
    <property type="match status" value="1"/>
</dbReference>
<dbReference type="CDD" id="cd05778">
    <property type="entry name" value="DNA_polB_zeta_exo"/>
    <property type="match status" value="1"/>
</dbReference>
<comment type="catalytic activity">
    <reaction evidence="1">
        <text>alpha-D-glucose 6-phosphate = beta-D-glucose 6-phosphate</text>
        <dbReference type="Rhea" id="RHEA:16249"/>
        <dbReference type="ChEBI" id="CHEBI:58225"/>
        <dbReference type="ChEBI" id="CHEBI:58247"/>
        <dbReference type="EC" id="5.1.3.15"/>
    </reaction>
</comment>
<feature type="compositionally biased region" description="Polar residues" evidence="23">
    <location>
        <begin position="1021"/>
        <end position="1040"/>
    </location>
</feature>
<keyword evidence="13" id="KW-0862">Zinc</keyword>
<evidence type="ECO:0000256" key="18">
    <source>
        <dbReference type="ARBA" id="ARBA00023204"/>
    </source>
</evidence>
<dbReference type="GO" id="GO:0008270">
    <property type="term" value="F:zinc ion binding"/>
    <property type="evidence" value="ECO:0007669"/>
    <property type="project" value="UniProtKB-KW"/>
</dbReference>
<keyword evidence="16" id="KW-0411">Iron-sulfur</keyword>
<keyword evidence="7 22" id="KW-0808">Transferase</keyword>
<dbReference type="SMART" id="SM00486">
    <property type="entry name" value="POLBc"/>
    <property type="match status" value="1"/>
</dbReference>
<dbReference type="Proteomes" id="UP000292702">
    <property type="component" value="Unassembled WGS sequence"/>
</dbReference>
<keyword evidence="8 22" id="KW-0548">Nucleotidyltransferase</keyword>
<reference evidence="27 28" key="1">
    <citation type="submission" date="2018-11" db="EMBL/GenBank/DDBJ databases">
        <title>Genome assembly of Steccherinum ochraceum LE-BIN_3174, the white-rot fungus of the Steccherinaceae family (The Residual Polyporoid clade, Polyporales, Basidiomycota).</title>
        <authorList>
            <person name="Fedorova T.V."/>
            <person name="Glazunova O.A."/>
            <person name="Landesman E.O."/>
            <person name="Moiseenko K.V."/>
            <person name="Psurtseva N.V."/>
            <person name="Savinova O.S."/>
            <person name="Shakhova N.V."/>
            <person name="Tyazhelova T.V."/>
            <person name="Vasina D.V."/>
        </authorList>
    </citation>
    <scope>NUCLEOTIDE SEQUENCE [LARGE SCALE GENOMIC DNA]</scope>
    <source>
        <strain evidence="27 28">LE-BIN_3174</strain>
    </source>
</reference>
<feature type="compositionally biased region" description="Low complexity" evidence="23">
    <location>
        <begin position="673"/>
        <end position="684"/>
    </location>
</feature>
<feature type="compositionally biased region" description="Basic and acidic residues" evidence="23">
    <location>
        <begin position="559"/>
        <end position="568"/>
    </location>
</feature>
<comment type="caution">
    <text evidence="27">The sequence shown here is derived from an EMBL/GenBank/DDBJ whole genome shotgun (WGS) entry which is preliminary data.</text>
</comment>
<keyword evidence="6" id="KW-0004">4Fe-4S</keyword>
<evidence type="ECO:0000256" key="22">
    <source>
        <dbReference type="RuleBase" id="RU000442"/>
    </source>
</evidence>
<comment type="subunit">
    <text evidence="21">Forms DNA polymerase zeta with REV7.</text>
</comment>
<dbReference type="Pfam" id="PF00136">
    <property type="entry name" value="DNA_pol_B"/>
    <property type="match status" value="1"/>
</dbReference>
<evidence type="ECO:0000256" key="12">
    <source>
        <dbReference type="ARBA" id="ARBA00022771"/>
    </source>
</evidence>
<keyword evidence="15" id="KW-0408">Iron</keyword>
<keyword evidence="19" id="KW-0539">Nucleus</keyword>
<dbReference type="InterPro" id="IPR025532">
    <property type="entry name" value="G6P_1-epimerase"/>
</dbReference>
<organism evidence="27 28">
    <name type="scientific">Steccherinum ochraceum</name>
    <dbReference type="NCBI Taxonomy" id="92696"/>
    <lineage>
        <taxon>Eukaryota</taxon>
        <taxon>Fungi</taxon>
        <taxon>Dikarya</taxon>
        <taxon>Basidiomycota</taxon>
        <taxon>Agaricomycotina</taxon>
        <taxon>Agaricomycetes</taxon>
        <taxon>Polyporales</taxon>
        <taxon>Steccherinaceae</taxon>
        <taxon>Steccherinum</taxon>
    </lineage>
</organism>
<evidence type="ECO:0000313" key="28">
    <source>
        <dbReference type="Proteomes" id="UP000292702"/>
    </source>
</evidence>
<evidence type="ECO:0000256" key="5">
    <source>
        <dbReference type="ARBA" id="ARBA00005866"/>
    </source>
</evidence>
<evidence type="ECO:0000256" key="10">
    <source>
        <dbReference type="ARBA" id="ARBA00022723"/>
    </source>
</evidence>
<dbReference type="Pfam" id="PF03104">
    <property type="entry name" value="DNA_pol_B_exo1"/>
    <property type="match status" value="1"/>
</dbReference>
<evidence type="ECO:0000256" key="19">
    <source>
        <dbReference type="ARBA" id="ARBA00023242"/>
    </source>
</evidence>
<dbReference type="Gene3D" id="2.70.98.10">
    <property type="match status" value="1"/>
</dbReference>
<dbReference type="EMBL" id="RWJN01000005">
    <property type="protein sequence ID" value="TCD71522.1"/>
    <property type="molecule type" value="Genomic_DNA"/>
</dbReference>
<evidence type="ECO:0000256" key="7">
    <source>
        <dbReference type="ARBA" id="ARBA00022679"/>
    </source>
</evidence>
<feature type="region of interest" description="Disordered" evidence="23">
    <location>
        <begin position="628"/>
        <end position="747"/>
    </location>
</feature>
<comment type="similarity">
    <text evidence="5">Belongs to the glucose-6-phosphate 1-epimerase family.</text>
</comment>
<evidence type="ECO:0000256" key="6">
    <source>
        <dbReference type="ARBA" id="ARBA00022485"/>
    </source>
</evidence>
<dbReference type="FunFam" id="1.10.287.690:FF:000002">
    <property type="entry name" value="DNA polymerase zeta"/>
    <property type="match status" value="1"/>
</dbReference>
<evidence type="ECO:0000259" key="26">
    <source>
        <dbReference type="Pfam" id="PF24055"/>
    </source>
</evidence>
<dbReference type="Gene3D" id="3.90.1600.10">
    <property type="entry name" value="Palm domain of DNA polymerase"/>
    <property type="match status" value="1"/>
</dbReference>
<dbReference type="Gene3D" id="1.10.132.60">
    <property type="entry name" value="DNA polymerase family B, C-terminal domain"/>
    <property type="match status" value="1"/>
</dbReference>
<dbReference type="CDD" id="cd09020">
    <property type="entry name" value="D-hex-6-P-epi_like"/>
    <property type="match status" value="1"/>
</dbReference>